<organism evidence="1 2">
    <name type="scientific">Glaciimonas immobilis</name>
    <dbReference type="NCBI Taxonomy" id="728004"/>
    <lineage>
        <taxon>Bacteria</taxon>
        <taxon>Pseudomonadati</taxon>
        <taxon>Pseudomonadota</taxon>
        <taxon>Betaproteobacteria</taxon>
        <taxon>Burkholderiales</taxon>
        <taxon>Oxalobacteraceae</taxon>
        <taxon>Glaciimonas</taxon>
    </lineage>
</organism>
<protein>
    <submittedName>
        <fullName evidence="1">UDP-N-acetylglucosamine:LPS N-acetylglucosamine transferase</fullName>
    </submittedName>
</protein>
<dbReference type="EMBL" id="JACHHQ010000005">
    <property type="protein sequence ID" value="MBB5200856.1"/>
    <property type="molecule type" value="Genomic_DNA"/>
</dbReference>
<dbReference type="PROSITE" id="PS51257">
    <property type="entry name" value="PROKAR_LIPOPROTEIN"/>
    <property type="match status" value="1"/>
</dbReference>
<gene>
    <name evidence="1" type="ORF">HNR39_002698</name>
</gene>
<keyword evidence="1" id="KW-0808">Transferase</keyword>
<sequence length="51" mass="5342">MKNFFIAVLHVLSLLTISILFGCGGYASMPGGGSAVQMYGTIDTGVTMQSR</sequence>
<comment type="caution">
    <text evidence="1">The sequence shown here is derived from an EMBL/GenBank/DDBJ whole genome shotgun (WGS) entry which is preliminary data.</text>
</comment>
<dbReference type="AlphaFoldDB" id="A0A840RVD6"/>
<keyword evidence="2" id="KW-1185">Reference proteome</keyword>
<dbReference type="Proteomes" id="UP000571084">
    <property type="component" value="Unassembled WGS sequence"/>
</dbReference>
<reference evidence="1 2" key="1">
    <citation type="submission" date="2020-08" db="EMBL/GenBank/DDBJ databases">
        <title>Genomic Encyclopedia of Type Strains, Phase IV (KMG-IV): sequencing the most valuable type-strain genomes for metagenomic binning, comparative biology and taxonomic classification.</title>
        <authorList>
            <person name="Goeker M."/>
        </authorList>
    </citation>
    <scope>NUCLEOTIDE SEQUENCE [LARGE SCALE GENOMIC DNA]</scope>
    <source>
        <strain evidence="1 2">DSM 23240</strain>
    </source>
</reference>
<dbReference type="GO" id="GO:0016740">
    <property type="term" value="F:transferase activity"/>
    <property type="evidence" value="ECO:0007669"/>
    <property type="project" value="UniProtKB-KW"/>
</dbReference>
<proteinExistence type="predicted"/>
<evidence type="ECO:0000313" key="2">
    <source>
        <dbReference type="Proteomes" id="UP000571084"/>
    </source>
</evidence>
<dbReference type="RefSeq" id="WP_168055577.1">
    <property type="nucleotide sequence ID" value="NZ_JAAOZT010000007.1"/>
</dbReference>
<accession>A0A840RVD6</accession>
<name>A0A840RVD6_9BURK</name>
<evidence type="ECO:0000313" key="1">
    <source>
        <dbReference type="EMBL" id="MBB5200856.1"/>
    </source>
</evidence>